<dbReference type="InterPro" id="IPR011335">
    <property type="entry name" value="Restrct_endonuc-II-like"/>
</dbReference>
<name>A0ABS3CR32_9ALTE</name>
<keyword evidence="3" id="KW-1185">Reference proteome</keyword>
<dbReference type="Pfam" id="PF04471">
    <property type="entry name" value="Mrr_cat"/>
    <property type="match status" value="1"/>
</dbReference>
<protein>
    <submittedName>
        <fullName evidence="2">Restriction endonuclease</fullName>
    </submittedName>
</protein>
<evidence type="ECO:0000313" key="3">
    <source>
        <dbReference type="Proteomes" id="UP000663992"/>
    </source>
</evidence>
<dbReference type="Gene3D" id="3.40.1350.10">
    <property type="match status" value="1"/>
</dbReference>
<accession>A0ABS3CR32</accession>
<dbReference type="SUPFAM" id="SSF52980">
    <property type="entry name" value="Restriction endonuclease-like"/>
    <property type="match status" value="1"/>
</dbReference>
<dbReference type="EMBL" id="JAFKCS010000002">
    <property type="protein sequence ID" value="MBN7818999.1"/>
    <property type="molecule type" value="Genomic_DNA"/>
</dbReference>
<organism evidence="2 3">
    <name type="scientific">Bowmanella yangjiangensis</name>
    <dbReference type="NCBI Taxonomy" id="2811230"/>
    <lineage>
        <taxon>Bacteria</taxon>
        <taxon>Pseudomonadati</taxon>
        <taxon>Pseudomonadota</taxon>
        <taxon>Gammaproteobacteria</taxon>
        <taxon>Alteromonadales</taxon>
        <taxon>Alteromonadaceae</taxon>
        <taxon>Bowmanella</taxon>
    </lineage>
</organism>
<dbReference type="RefSeq" id="WP_206592816.1">
    <property type="nucleotide sequence ID" value="NZ_JAFKCS010000002.1"/>
</dbReference>
<dbReference type="InterPro" id="IPR011856">
    <property type="entry name" value="tRNA_endonuc-like_dom_sf"/>
</dbReference>
<evidence type="ECO:0000259" key="1">
    <source>
        <dbReference type="Pfam" id="PF04471"/>
    </source>
</evidence>
<sequence>MKVSETSTDYEKLAQKIYGEILALEGVENIDVRHNVKIKGKSGVEHQIDVFWEYKYAGVVHRVLIECKHYSHAVSLLHVRNIHGLTTDIPNSTGIIVTTVGFQSGAKEYADFYEMGLKLIRKPRGEDWDGCIQIVNIQMKFLRNHYLDFKLEFDGNDQATRESAQRDPSVMSANSTEIIVRDEGYEPCAFNLWLDRHISAESDGFGVENQKTLIPEKSYFVTPDNRELKLGRVVVTYISTQFDQDLEIDAMNLVEAVLQDFGSGEVEHMYHKNA</sequence>
<dbReference type="InterPro" id="IPR007560">
    <property type="entry name" value="Restrct_endonuc_IV_Mrr"/>
</dbReference>
<dbReference type="Proteomes" id="UP000663992">
    <property type="component" value="Unassembled WGS sequence"/>
</dbReference>
<evidence type="ECO:0000313" key="2">
    <source>
        <dbReference type="EMBL" id="MBN7818999.1"/>
    </source>
</evidence>
<keyword evidence="2" id="KW-0540">Nuclease</keyword>
<dbReference type="GO" id="GO:0004519">
    <property type="term" value="F:endonuclease activity"/>
    <property type="evidence" value="ECO:0007669"/>
    <property type="project" value="UniProtKB-KW"/>
</dbReference>
<keyword evidence="2" id="KW-0378">Hydrolase</keyword>
<keyword evidence="2" id="KW-0255">Endonuclease</keyword>
<gene>
    <name evidence="2" type="ORF">J0A65_03930</name>
</gene>
<reference evidence="2 3" key="1">
    <citation type="submission" date="2021-03" db="EMBL/GenBank/DDBJ databases">
        <title>novel species isolated from a fishpond in China.</title>
        <authorList>
            <person name="Lu H."/>
            <person name="Cai Z."/>
        </authorList>
    </citation>
    <scope>NUCLEOTIDE SEQUENCE [LARGE SCALE GENOMIC DNA]</scope>
    <source>
        <strain evidence="2 3">Y57</strain>
    </source>
</reference>
<comment type="caution">
    <text evidence="2">The sequence shown here is derived from an EMBL/GenBank/DDBJ whole genome shotgun (WGS) entry which is preliminary data.</text>
</comment>
<proteinExistence type="predicted"/>
<feature type="domain" description="Restriction endonuclease type IV Mrr" evidence="1">
    <location>
        <begin position="17"/>
        <end position="120"/>
    </location>
</feature>